<evidence type="ECO:0000313" key="2">
    <source>
        <dbReference type="Proteomes" id="UP000827872"/>
    </source>
</evidence>
<protein>
    <submittedName>
        <fullName evidence="1">Uncharacterized protein</fullName>
    </submittedName>
</protein>
<accession>A0ACB8EK77</accession>
<reference evidence="1" key="1">
    <citation type="submission" date="2021-08" db="EMBL/GenBank/DDBJ databases">
        <title>The first chromosome-level gecko genome reveals the dynamic sex chromosomes of Neotropical dwarf geckos (Sphaerodactylidae: Sphaerodactylus).</title>
        <authorList>
            <person name="Pinto B.J."/>
            <person name="Keating S.E."/>
            <person name="Gamble T."/>
        </authorList>
    </citation>
    <scope>NUCLEOTIDE SEQUENCE</scope>
    <source>
        <strain evidence="1">TG3544</strain>
    </source>
</reference>
<organism evidence="1 2">
    <name type="scientific">Sphaerodactylus townsendi</name>
    <dbReference type="NCBI Taxonomy" id="933632"/>
    <lineage>
        <taxon>Eukaryota</taxon>
        <taxon>Metazoa</taxon>
        <taxon>Chordata</taxon>
        <taxon>Craniata</taxon>
        <taxon>Vertebrata</taxon>
        <taxon>Euteleostomi</taxon>
        <taxon>Lepidosauria</taxon>
        <taxon>Squamata</taxon>
        <taxon>Bifurcata</taxon>
        <taxon>Gekkota</taxon>
        <taxon>Sphaerodactylidae</taxon>
        <taxon>Sphaerodactylus</taxon>
    </lineage>
</organism>
<name>A0ACB8EK77_9SAUR</name>
<evidence type="ECO:0000313" key="1">
    <source>
        <dbReference type="EMBL" id="KAH7992732.1"/>
    </source>
</evidence>
<comment type="caution">
    <text evidence="1">The sequence shown here is derived from an EMBL/GenBank/DDBJ whole genome shotgun (WGS) entry which is preliminary data.</text>
</comment>
<gene>
    <name evidence="1" type="ORF">K3G42_026870</name>
</gene>
<dbReference type="Proteomes" id="UP000827872">
    <property type="component" value="Linkage Group LG03"/>
</dbReference>
<sequence>MASTLAPRQLYWYQGMAQEDAAPVFLSFDPLVIEYLKMFAPAERSAISRSMVLQSLSIAGSPGATEGGKPSLWVASKLLDGVPTPG</sequence>
<proteinExistence type="predicted"/>
<keyword evidence="2" id="KW-1185">Reference proteome</keyword>
<dbReference type="EMBL" id="CM037616">
    <property type="protein sequence ID" value="KAH7992732.1"/>
    <property type="molecule type" value="Genomic_DNA"/>
</dbReference>